<evidence type="ECO:0000256" key="1">
    <source>
        <dbReference type="ARBA" id="ARBA00004123"/>
    </source>
</evidence>
<dbReference type="GO" id="GO:0036297">
    <property type="term" value="P:interstrand cross-link repair"/>
    <property type="evidence" value="ECO:0007669"/>
    <property type="project" value="TreeGrafter"/>
</dbReference>
<dbReference type="Pfam" id="PF00536">
    <property type="entry name" value="SAM_1"/>
    <property type="match status" value="1"/>
</dbReference>
<evidence type="ECO:0000256" key="5">
    <source>
        <dbReference type="ARBA" id="ARBA00023242"/>
    </source>
</evidence>
<keyword evidence="4" id="KW-0234">DNA repair</keyword>
<dbReference type="InterPro" id="IPR001660">
    <property type="entry name" value="SAM"/>
</dbReference>
<dbReference type="CDD" id="cd16273">
    <property type="entry name" value="SNM1A-1C-like_MBL-fold"/>
    <property type="match status" value="1"/>
</dbReference>
<proteinExistence type="inferred from homology"/>
<reference evidence="7" key="1">
    <citation type="submission" date="2022-06" db="EMBL/GenBank/DDBJ databases">
        <title>Uncovering the hologenomic basis of an extraordinary plant invasion.</title>
        <authorList>
            <person name="Bieker V.C."/>
            <person name="Martin M.D."/>
            <person name="Gilbert T."/>
            <person name="Hodgins K."/>
            <person name="Battlay P."/>
            <person name="Petersen B."/>
            <person name="Wilson J."/>
        </authorList>
    </citation>
    <scope>NUCLEOTIDE SEQUENCE</scope>
    <source>
        <strain evidence="7">AA19_3_7</strain>
        <tissue evidence="7">Leaf</tissue>
    </source>
</reference>
<gene>
    <name evidence="7" type="ORF">M8C21_001913</name>
</gene>
<evidence type="ECO:0000256" key="3">
    <source>
        <dbReference type="ARBA" id="ARBA00022763"/>
    </source>
</evidence>
<protein>
    <recommendedName>
        <fullName evidence="6">SAM domain-containing protein</fullName>
    </recommendedName>
</protein>
<evidence type="ECO:0000256" key="2">
    <source>
        <dbReference type="ARBA" id="ARBA00010304"/>
    </source>
</evidence>
<dbReference type="AlphaFoldDB" id="A0AAD5DD95"/>
<dbReference type="FunFam" id="3.60.15.10:FF:000027">
    <property type="entry name" value="DNA ligase 6"/>
    <property type="match status" value="1"/>
</dbReference>
<comment type="caution">
    <text evidence="7">The sequence shown here is derived from an EMBL/GenBank/DDBJ whole genome shotgun (WGS) entry which is preliminary data.</text>
</comment>
<dbReference type="PROSITE" id="PS50105">
    <property type="entry name" value="SAM_DOMAIN"/>
    <property type="match status" value="1"/>
</dbReference>
<dbReference type="SUPFAM" id="SSF47769">
    <property type="entry name" value="SAM/Pointed domain"/>
    <property type="match status" value="1"/>
</dbReference>
<dbReference type="GO" id="GO:0005634">
    <property type="term" value="C:nucleus"/>
    <property type="evidence" value="ECO:0007669"/>
    <property type="project" value="UniProtKB-SubCell"/>
</dbReference>
<dbReference type="InterPro" id="IPR036866">
    <property type="entry name" value="RibonucZ/Hydroxyglut_hydro"/>
</dbReference>
<dbReference type="GO" id="GO:0003684">
    <property type="term" value="F:damaged DNA binding"/>
    <property type="evidence" value="ECO:0007669"/>
    <property type="project" value="TreeGrafter"/>
</dbReference>
<dbReference type="Gene3D" id="3.60.15.10">
    <property type="entry name" value="Ribonuclease Z/Hydroxyacylglutathione hydrolase-like"/>
    <property type="match status" value="1"/>
</dbReference>
<dbReference type="EMBL" id="JAMZMK010000129">
    <property type="protein sequence ID" value="KAI7757384.1"/>
    <property type="molecule type" value="Genomic_DNA"/>
</dbReference>
<dbReference type="GO" id="GO:0035312">
    <property type="term" value="F:5'-3' DNA exonuclease activity"/>
    <property type="evidence" value="ECO:0007669"/>
    <property type="project" value="TreeGrafter"/>
</dbReference>
<keyword evidence="8" id="KW-1185">Reference proteome</keyword>
<dbReference type="SMART" id="SM00454">
    <property type="entry name" value="SAM"/>
    <property type="match status" value="1"/>
</dbReference>
<dbReference type="PANTHER" id="PTHR23240:SF6">
    <property type="entry name" value="DNA CROSS-LINK REPAIR 1A PROTEIN"/>
    <property type="match status" value="1"/>
</dbReference>
<organism evidence="7 8">
    <name type="scientific">Ambrosia artemisiifolia</name>
    <name type="common">Common ragweed</name>
    <dbReference type="NCBI Taxonomy" id="4212"/>
    <lineage>
        <taxon>Eukaryota</taxon>
        <taxon>Viridiplantae</taxon>
        <taxon>Streptophyta</taxon>
        <taxon>Embryophyta</taxon>
        <taxon>Tracheophyta</taxon>
        <taxon>Spermatophyta</taxon>
        <taxon>Magnoliopsida</taxon>
        <taxon>eudicotyledons</taxon>
        <taxon>Gunneridae</taxon>
        <taxon>Pentapetalae</taxon>
        <taxon>asterids</taxon>
        <taxon>campanulids</taxon>
        <taxon>Asterales</taxon>
        <taxon>Asteraceae</taxon>
        <taxon>Asteroideae</taxon>
        <taxon>Heliantheae alliance</taxon>
        <taxon>Heliantheae</taxon>
        <taxon>Ambrosia</taxon>
    </lineage>
</organism>
<keyword evidence="3" id="KW-0227">DNA damage</keyword>
<evidence type="ECO:0000313" key="7">
    <source>
        <dbReference type="EMBL" id="KAI7757384.1"/>
    </source>
</evidence>
<dbReference type="CDD" id="cd09487">
    <property type="entry name" value="SAM_superfamily"/>
    <property type="match status" value="1"/>
</dbReference>
<dbReference type="PANTHER" id="PTHR23240">
    <property type="entry name" value="DNA CROSS-LINK REPAIR PROTEIN PSO2/SNM1-RELATED"/>
    <property type="match status" value="1"/>
</dbReference>
<dbReference type="InterPro" id="IPR011084">
    <property type="entry name" value="DRMBL"/>
</dbReference>
<sequence length="817" mass="91502">RPSKKPKKNRSLPGKENLFHGSDLGLESFEPTLLCNKIEVDDEKNKLADGFGYLSNSVESRLLLRSTGGCGPSVCENVSEKVGGDFEPSLLCNKIEVDEKKKLTDGFGYLSHSIESRLLSRSTGGCGPSVCENVSEKVEGDFEQTVLCNKIKVDEKNKLTDGFGYLSNSIESKLLSRSTGGCGPSVCENVSERVDGDLEGSFEECQEGGSGTTQLDMLLDLCCSDKEIEDDDDEFIRCPLCGMDISDMSDEMRYVHTNECLDKEQVIDDVQGVQFVIFSIAMGDLLAYALQKRTISHMLVENEEYIITISMEADFPNTLQIDVPDNGHVLESSGQVLDDPPCVAPGEMHHVSPISIWLQNLGLSRYEEVFIREEIDWDSLKWLTDEDLCKIGITALGPRKKIVHAISELRTESHEEVNIPEKSAQKESKTVSNKLITDFFPGFAGKVKKSCTSGAQAQVGKNNSNNGNKRTVTKTNFSNKKFRDTPSWCSIAGTPFRVDAFKYLRRDCFHWFLTHFHADHYGGLTKSFCHGKIYCSLITAKLVNLKIGIPWEKIEVLPLNQKINIAGVDVTCFDANHCPGAIIILFEPPNGKAVLHTGDFRFSEDMTKISSLQTHVHTLVLDTTYCDPQYDFPKQEAVIQYVLEAIQAEAFNPKTLFLIGSYTIGKERVFMEVARVLQKKIYVTAAKMRVLECLGMPKEDMQWLTLDERESHIHVVPMWTLANFKRLKHVSNMYMGRYSLIVAFSPTGWSFSKGKKSSPGKRWQQGTIIRYEVPYSEHSSFTELKKFVKFISPENIIPSVNNYGSESVSKMVSLLSS</sequence>
<evidence type="ECO:0000256" key="4">
    <source>
        <dbReference type="ARBA" id="ARBA00023204"/>
    </source>
</evidence>
<evidence type="ECO:0000313" key="8">
    <source>
        <dbReference type="Proteomes" id="UP001206925"/>
    </source>
</evidence>
<dbReference type="GO" id="GO:0006303">
    <property type="term" value="P:double-strand break repair via nonhomologous end joining"/>
    <property type="evidence" value="ECO:0007669"/>
    <property type="project" value="TreeGrafter"/>
</dbReference>
<dbReference type="Gene3D" id="3.40.50.12650">
    <property type="match status" value="1"/>
</dbReference>
<dbReference type="Proteomes" id="UP001206925">
    <property type="component" value="Unassembled WGS sequence"/>
</dbReference>
<comment type="subcellular location">
    <subcellularLocation>
        <location evidence="1">Nucleus</location>
    </subcellularLocation>
</comment>
<dbReference type="Gene3D" id="1.10.150.50">
    <property type="entry name" value="Transcription Factor, Ets-1"/>
    <property type="match status" value="1"/>
</dbReference>
<dbReference type="InterPro" id="IPR013761">
    <property type="entry name" value="SAM/pointed_sf"/>
</dbReference>
<accession>A0AAD5DD95</accession>
<feature type="non-terminal residue" evidence="7">
    <location>
        <position position="1"/>
    </location>
</feature>
<dbReference type="SUPFAM" id="SSF56281">
    <property type="entry name" value="Metallo-hydrolase/oxidoreductase"/>
    <property type="match status" value="1"/>
</dbReference>
<comment type="similarity">
    <text evidence="2">Belongs to the DNA repair metallo-beta-lactamase (DRMBL) family.</text>
</comment>
<keyword evidence="5" id="KW-0539">Nucleus</keyword>
<name>A0AAD5DD95_AMBAR</name>
<dbReference type="FunFam" id="3.40.50.12650:FF:000004">
    <property type="entry name" value="DNA cross-link repair 1A protein"/>
    <property type="match status" value="1"/>
</dbReference>
<dbReference type="Pfam" id="PF07522">
    <property type="entry name" value="DRMBL"/>
    <property type="match status" value="1"/>
</dbReference>
<feature type="domain" description="SAM" evidence="6">
    <location>
        <begin position="354"/>
        <end position="412"/>
    </location>
</feature>
<evidence type="ECO:0000259" key="6">
    <source>
        <dbReference type="PROSITE" id="PS50105"/>
    </source>
</evidence>